<dbReference type="GO" id="GO:0043022">
    <property type="term" value="F:ribosome binding"/>
    <property type="evidence" value="ECO:0007669"/>
    <property type="project" value="InterPro"/>
</dbReference>
<evidence type="ECO:0000256" key="1">
    <source>
        <dbReference type="ARBA" id="ARBA00022490"/>
    </source>
</evidence>
<feature type="domain" description="Ribosome maturation factor RimM PRC barrel" evidence="7">
    <location>
        <begin position="96"/>
        <end position="160"/>
    </location>
</feature>
<dbReference type="SUPFAM" id="SSF50447">
    <property type="entry name" value="Translation proteins"/>
    <property type="match status" value="1"/>
</dbReference>
<sequence length="165" mass="19111">MSEMLNVGQIINTHGVIGAVKVHPLTDNMYRFDYLEDVYIDGKKYYIEEVKYLKDKVVLKLEGINSMNDAEKYKTKYIQITRDQSVELDEDTFFITDLLGCTVVDTQDFEYGKVFEVIQTGSNDVYWVKGNKEILIPVLKEIVLDINVENKKIVIKPAGEWQDED</sequence>
<dbReference type="Proteomes" id="UP000184310">
    <property type="component" value="Unassembled WGS sequence"/>
</dbReference>
<dbReference type="InterPro" id="IPR011961">
    <property type="entry name" value="RimM"/>
</dbReference>
<dbReference type="HAMAP" id="MF_00014">
    <property type="entry name" value="Ribosome_mat_RimM"/>
    <property type="match status" value="1"/>
</dbReference>
<dbReference type="PANTHER" id="PTHR33692">
    <property type="entry name" value="RIBOSOME MATURATION FACTOR RIMM"/>
    <property type="match status" value="1"/>
</dbReference>
<dbReference type="InterPro" id="IPR011033">
    <property type="entry name" value="PRC_barrel-like_sf"/>
</dbReference>
<dbReference type="InterPro" id="IPR036976">
    <property type="entry name" value="RimM_N_sf"/>
</dbReference>
<dbReference type="Gene3D" id="2.30.30.240">
    <property type="entry name" value="PRC-barrel domain"/>
    <property type="match status" value="1"/>
</dbReference>
<evidence type="ECO:0000313" key="8">
    <source>
        <dbReference type="EMBL" id="SHJ54276.1"/>
    </source>
</evidence>
<keyword evidence="4 5" id="KW-0143">Chaperone</keyword>
<name>A0A1M6K5M0_9CLOT</name>
<organism evidence="8 9">
    <name type="scientific">Clostridium cavendishii DSM 21758</name>
    <dbReference type="NCBI Taxonomy" id="1121302"/>
    <lineage>
        <taxon>Bacteria</taxon>
        <taxon>Bacillati</taxon>
        <taxon>Bacillota</taxon>
        <taxon>Clostridia</taxon>
        <taxon>Eubacteriales</taxon>
        <taxon>Clostridiaceae</taxon>
        <taxon>Clostridium</taxon>
    </lineage>
</organism>
<proteinExistence type="inferred from homology"/>
<evidence type="ECO:0000259" key="7">
    <source>
        <dbReference type="Pfam" id="PF24986"/>
    </source>
</evidence>
<dbReference type="InterPro" id="IPR009000">
    <property type="entry name" value="Transl_B-barrel_sf"/>
</dbReference>
<dbReference type="AlphaFoldDB" id="A0A1M6K5M0"/>
<comment type="domain">
    <text evidence="5">The PRC barrel domain binds ribosomal protein uS19.</text>
</comment>
<feature type="domain" description="RimM N-terminal" evidence="6">
    <location>
        <begin position="7"/>
        <end position="84"/>
    </location>
</feature>
<dbReference type="Pfam" id="PF01782">
    <property type="entry name" value="RimM"/>
    <property type="match status" value="1"/>
</dbReference>
<evidence type="ECO:0000256" key="3">
    <source>
        <dbReference type="ARBA" id="ARBA00022552"/>
    </source>
</evidence>
<dbReference type="EMBL" id="FQZB01000009">
    <property type="protein sequence ID" value="SHJ54276.1"/>
    <property type="molecule type" value="Genomic_DNA"/>
</dbReference>
<dbReference type="OrthoDB" id="9810331at2"/>
<accession>A0A1M6K5M0</accession>
<comment type="similarity">
    <text evidence="5">Belongs to the RimM family.</text>
</comment>
<dbReference type="RefSeq" id="WP_072986900.1">
    <property type="nucleotide sequence ID" value="NZ_FQZB01000009.1"/>
</dbReference>
<keyword evidence="1 5" id="KW-0963">Cytoplasm</keyword>
<gene>
    <name evidence="5" type="primary">rimM</name>
    <name evidence="8" type="ORF">SAMN02745163_02104</name>
</gene>
<dbReference type="InterPro" id="IPR002676">
    <property type="entry name" value="RimM_N"/>
</dbReference>
<dbReference type="NCBIfam" id="TIGR02273">
    <property type="entry name" value="16S_RimM"/>
    <property type="match status" value="1"/>
</dbReference>
<dbReference type="SUPFAM" id="SSF50346">
    <property type="entry name" value="PRC-barrel domain"/>
    <property type="match status" value="1"/>
</dbReference>
<evidence type="ECO:0000256" key="2">
    <source>
        <dbReference type="ARBA" id="ARBA00022517"/>
    </source>
</evidence>
<dbReference type="PANTHER" id="PTHR33692:SF1">
    <property type="entry name" value="RIBOSOME MATURATION FACTOR RIMM"/>
    <property type="match status" value="1"/>
</dbReference>
<protein>
    <recommendedName>
        <fullName evidence="5">Ribosome maturation factor RimM</fullName>
    </recommendedName>
</protein>
<reference evidence="8 9" key="1">
    <citation type="submission" date="2016-11" db="EMBL/GenBank/DDBJ databases">
        <authorList>
            <person name="Jaros S."/>
            <person name="Januszkiewicz K."/>
            <person name="Wedrychowicz H."/>
        </authorList>
    </citation>
    <scope>NUCLEOTIDE SEQUENCE [LARGE SCALE GENOMIC DNA]</scope>
    <source>
        <strain evidence="8 9">DSM 21758</strain>
    </source>
</reference>
<dbReference type="Gene3D" id="2.40.30.60">
    <property type="entry name" value="RimM"/>
    <property type="match status" value="1"/>
</dbReference>
<comment type="subcellular location">
    <subcellularLocation>
        <location evidence="5">Cytoplasm</location>
    </subcellularLocation>
</comment>
<dbReference type="GO" id="GO:0006364">
    <property type="term" value="P:rRNA processing"/>
    <property type="evidence" value="ECO:0007669"/>
    <property type="project" value="UniProtKB-UniRule"/>
</dbReference>
<dbReference type="GO" id="GO:0005840">
    <property type="term" value="C:ribosome"/>
    <property type="evidence" value="ECO:0007669"/>
    <property type="project" value="InterPro"/>
</dbReference>
<evidence type="ECO:0000313" key="9">
    <source>
        <dbReference type="Proteomes" id="UP000184310"/>
    </source>
</evidence>
<keyword evidence="2 5" id="KW-0690">Ribosome biogenesis</keyword>
<dbReference type="STRING" id="1121302.SAMN02745163_02104"/>
<keyword evidence="3 5" id="KW-0698">rRNA processing</keyword>
<evidence type="ECO:0000259" key="6">
    <source>
        <dbReference type="Pfam" id="PF01782"/>
    </source>
</evidence>
<dbReference type="GO" id="GO:0042274">
    <property type="term" value="P:ribosomal small subunit biogenesis"/>
    <property type="evidence" value="ECO:0007669"/>
    <property type="project" value="UniProtKB-UniRule"/>
</dbReference>
<dbReference type="InterPro" id="IPR056792">
    <property type="entry name" value="PRC_RimM"/>
</dbReference>
<keyword evidence="9" id="KW-1185">Reference proteome</keyword>
<dbReference type="GO" id="GO:0005737">
    <property type="term" value="C:cytoplasm"/>
    <property type="evidence" value="ECO:0007669"/>
    <property type="project" value="UniProtKB-SubCell"/>
</dbReference>
<dbReference type="Pfam" id="PF24986">
    <property type="entry name" value="PRC_RimM"/>
    <property type="match status" value="1"/>
</dbReference>
<comment type="subunit">
    <text evidence="5">Binds ribosomal protein uS19.</text>
</comment>
<evidence type="ECO:0000256" key="5">
    <source>
        <dbReference type="HAMAP-Rule" id="MF_00014"/>
    </source>
</evidence>
<evidence type="ECO:0000256" key="4">
    <source>
        <dbReference type="ARBA" id="ARBA00023186"/>
    </source>
</evidence>
<comment type="function">
    <text evidence="5">An accessory protein needed during the final step in the assembly of 30S ribosomal subunit, possibly for assembly of the head region. Essential for efficient processing of 16S rRNA. May be needed both before and after RbfA during the maturation of 16S rRNA. It has affinity for free ribosomal 30S subunits but not for 70S ribosomes.</text>
</comment>